<dbReference type="AlphaFoldDB" id="A0A3L7A0M5"/>
<sequence>MRWDSLFDDLESQLEHELHAEELDRRAEEHRLRLGRLTLRDRLQTFSAPGGRRGRVVLDLVTGSRVTVLPQAFGRDWMSGDLDPQGGASGACIVPLDAIAGVILPKDDLARSLDVPDRDEQAPRLTDRIGLGFVLRDLCRRRVWVQLHCGTTGETIHGGTLDRVAGDHVDLAVHEAGAPRRERNVSHVRLVPIRTISMIVLSSV</sequence>
<dbReference type="RefSeq" id="WP_121671384.1">
    <property type="nucleotide sequence ID" value="NZ_BMXM01000002.1"/>
</dbReference>
<comment type="caution">
    <text evidence="1">The sequence shown here is derived from an EMBL/GenBank/DDBJ whole genome shotgun (WGS) entry which is preliminary data.</text>
</comment>
<dbReference type="EMBL" id="RCUV01000001">
    <property type="protein sequence ID" value="RLP73833.1"/>
    <property type="molecule type" value="Genomic_DNA"/>
</dbReference>
<name>A0A3L7A0M5_9MICO</name>
<dbReference type="OrthoDB" id="3827359at2"/>
<evidence type="ECO:0000313" key="2">
    <source>
        <dbReference type="Proteomes" id="UP000270299"/>
    </source>
</evidence>
<dbReference type="Proteomes" id="UP000270299">
    <property type="component" value="Unassembled WGS sequence"/>
</dbReference>
<accession>A0A3L7A0M5</accession>
<proteinExistence type="predicted"/>
<organism evidence="1 2">
    <name type="scientific">Mycetocola manganoxydans</name>
    <dbReference type="NCBI Taxonomy" id="699879"/>
    <lineage>
        <taxon>Bacteria</taxon>
        <taxon>Bacillati</taxon>
        <taxon>Actinomycetota</taxon>
        <taxon>Actinomycetes</taxon>
        <taxon>Micrococcales</taxon>
        <taxon>Microbacteriaceae</taxon>
        <taxon>Mycetocola</taxon>
    </lineage>
</organism>
<protein>
    <submittedName>
        <fullName evidence="1">Uncharacterized protein</fullName>
    </submittedName>
</protein>
<gene>
    <name evidence="1" type="ORF">D9V29_00615</name>
</gene>
<keyword evidence="2" id="KW-1185">Reference proteome</keyword>
<evidence type="ECO:0000313" key="1">
    <source>
        <dbReference type="EMBL" id="RLP73833.1"/>
    </source>
</evidence>
<reference evidence="1 2" key="1">
    <citation type="submission" date="2018-10" db="EMBL/GenBank/DDBJ databases">
        <authorList>
            <person name="Li J."/>
        </authorList>
    </citation>
    <scope>NUCLEOTIDE SEQUENCE [LARGE SCALE GENOMIC DNA]</scope>
    <source>
        <strain evidence="1 2">CCTCC AB209002</strain>
    </source>
</reference>